<name>Q0BHW7_BURCM</name>
<organism evidence="2 3">
    <name type="scientific">Burkholderia ambifaria (strain ATCC BAA-244 / DSM 16087 / CCUG 44356 / LMG 19182 / AMMD)</name>
    <name type="common">Burkholderia cepacia (strain AMMD)</name>
    <dbReference type="NCBI Taxonomy" id="339670"/>
    <lineage>
        <taxon>Bacteria</taxon>
        <taxon>Pseudomonadati</taxon>
        <taxon>Pseudomonadota</taxon>
        <taxon>Betaproteobacteria</taxon>
        <taxon>Burkholderiales</taxon>
        <taxon>Burkholderiaceae</taxon>
        <taxon>Burkholderia</taxon>
        <taxon>Burkholderia cepacia complex</taxon>
    </lineage>
</organism>
<dbReference type="Proteomes" id="UP000000662">
    <property type="component" value="Chromosome 1"/>
</dbReference>
<dbReference type="EMBL" id="CP000440">
    <property type="protein sequence ID" value="ABI86256.1"/>
    <property type="molecule type" value="Genomic_DNA"/>
</dbReference>
<dbReference type="KEGG" id="bam:Bamb_0697"/>
<gene>
    <name evidence="2" type="ordered locus">Bamb_0697</name>
</gene>
<protein>
    <submittedName>
        <fullName evidence="2">Diguanylate phosphodiesterase</fullName>
    </submittedName>
</protein>
<dbReference type="PROSITE" id="PS50883">
    <property type="entry name" value="EAL"/>
    <property type="match status" value="1"/>
</dbReference>
<accession>Q0BHW7</accession>
<evidence type="ECO:0000259" key="1">
    <source>
        <dbReference type="PROSITE" id="PS50883"/>
    </source>
</evidence>
<dbReference type="eggNOG" id="COG2200">
    <property type="taxonomic scope" value="Bacteria"/>
</dbReference>
<dbReference type="AlphaFoldDB" id="Q0BHW7"/>
<reference evidence="2" key="1">
    <citation type="submission" date="2009-01" db="EMBL/GenBank/DDBJ databases">
        <title>Complete sequence of Chromosome 1 of Burkholderia cepacia AMMD.</title>
        <authorList>
            <consortium name="US DOE Joint Genome Institute"/>
            <person name="Copeland A."/>
            <person name="Lucas S."/>
            <person name="Lapidus A."/>
            <person name="Barry K."/>
            <person name="Detter J.C."/>
            <person name="Glavina del Rio T."/>
            <person name="Hammon N."/>
            <person name="Israni S."/>
            <person name="Pitluck S."/>
            <person name="Bruce D."/>
            <person name="Chain P."/>
            <person name="Malfatti S."/>
            <person name="Shin M."/>
            <person name="Vergez L."/>
            <person name="Schmutz J."/>
            <person name="Larimer F."/>
            <person name="Land M."/>
            <person name="Hauser L."/>
            <person name="Kyrpides N."/>
            <person name="Kim E."/>
            <person name="Parke J."/>
            <person name="Coenye T."/>
            <person name="Konstantinidis K."/>
            <person name="Ramette A."/>
            <person name="Tiedje J."/>
            <person name="Richardson P."/>
        </authorList>
    </citation>
    <scope>NUCLEOTIDE SEQUENCE [LARGE SCALE GENOMIC DNA]</scope>
    <source>
        <strain evidence="2">AMMD</strain>
    </source>
</reference>
<evidence type="ECO:0000313" key="3">
    <source>
        <dbReference type="Proteomes" id="UP000000662"/>
    </source>
</evidence>
<proteinExistence type="predicted"/>
<dbReference type="InterPro" id="IPR001633">
    <property type="entry name" value="EAL_dom"/>
</dbReference>
<dbReference type="Gene3D" id="3.20.20.450">
    <property type="entry name" value="EAL domain"/>
    <property type="match status" value="1"/>
</dbReference>
<sequence length="281" mass="31196">MRRPVRPPFFLPTPMIPPNIPELVVRAGQLPYLREHLALAEGGTACANLPERTLASAYEPIYDVTMPGAPQSTSFTDAIERYGDELGFQAVTLVTGAPHDPVDSAVDDQALVAIDRLSRALHAINFFGAQRHGLLFLRVHERLLKSVKYDHGKHFSSVLQRFGLPTERIVIELPAVAVAHKTFLGYLTRSYQHHGFKVADKLPDPGRILAVESDMARPDYIKMDAGIALRDGMVKALVAYAQRVRIPLIFDGVVDETQCELLRQHDVRFMQGPVFAKVVTA</sequence>
<dbReference type="Pfam" id="PF00563">
    <property type="entry name" value="EAL"/>
    <property type="match status" value="1"/>
</dbReference>
<dbReference type="InterPro" id="IPR035919">
    <property type="entry name" value="EAL_sf"/>
</dbReference>
<dbReference type="SUPFAM" id="SSF141868">
    <property type="entry name" value="EAL domain-like"/>
    <property type="match status" value="1"/>
</dbReference>
<evidence type="ECO:0000313" key="2">
    <source>
        <dbReference type="EMBL" id="ABI86256.1"/>
    </source>
</evidence>
<feature type="domain" description="EAL" evidence="1">
    <location>
        <begin position="38"/>
        <end position="281"/>
    </location>
</feature>
<keyword evidence="3" id="KW-1185">Reference proteome</keyword>